<protein>
    <recommendedName>
        <fullName evidence="4">Collagen triple helix repeat-containing protein</fullName>
    </recommendedName>
</protein>
<evidence type="ECO:0000256" key="1">
    <source>
        <dbReference type="SAM" id="MobiDB-lite"/>
    </source>
</evidence>
<dbReference type="EMBL" id="FOJX01000011">
    <property type="protein sequence ID" value="SFB10826.1"/>
    <property type="molecule type" value="Genomic_DNA"/>
</dbReference>
<dbReference type="PANTHER" id="PTHR24637">
    <property type="entry name" value="COLLAGEN"/>
    <property type="match status" value="1"/>
</dbReference>
<proteinExistence type="predicted"/>
<feature type="region of interest" description="Disordered" evidence="1">
    <location>
        <begin position="397"/>
        <end position="426"/>
    </location>
</feature>
<sequence>MLNAGFQYLEQRDKNNNIVKAGVAGKETAFATGDNNGLYDVIAENLRWLYDNRGSGSGSSGSGGAGVNGKDGESAYAIAVRQGFTGSESAWLASLKGDKGEKGDTGPAGQNGKDGKDAVGKSVYDLALENGFVGTEKAFLESLKGQDGANGKNGTNGKPGQDGKDGANGKDGVNGLSAYEIAVKNGYNSSEVNWLASLKGKDGINGKDGKDGVNGANGIDGKPCTFSVGKVAFSDKNEFKVTNSGTESEVVLDIVMPSYSSIKQGATGKSAYEAAKELGYTGTEKEWLTALKGESGLSAYEVAVENGYEGSESAWLQSLRGFDGTSARIKVGTVSVGDKLAVENVGTDLDAVLNFTFPASMGSSTGTGGQGKDGRSAYEVAKDTGFEGTVQEWLESLKGKDGERGTDGKPGANGVPGKDGANGADGKAATIKVGKVTTGSAPRVVNVGTESEAIFDFTLPVTDTGSGGGTGTPGKDGRSAYEIALDNGFVGSEKAWLESLKGADGAQGPQGEQGIQGVPGEKGADGATGAKGADGKAATVKIGTVTEGDTPSVINSGTDTDAVLDFVLPKGASGSSSGGAAMQKTTFAFTISASSWKDKEAELSNEAIKKDSVMFLGLPNDTTLEVYKQVAQACISCVWQEDGYVTLRAMQQAPTVDVTFEMVVI</sequence>
<feature type="compositionally biased region" description="Basic and acidic residues" evidence="1">
    <location>
        <begin position="397"/>
        <end position="407"/>
    </location>
</feature>
<dbReference type="Proteomes" id="UP000183843">
    <property type="component" value="Unassembled WGS sequence"/>
</dbReference>
<dbReference type="Gene3D" id="1.20.5.320">
    <property type="entry name" value="6-Phosphogluconate Dehydrogenase, domain 3"/>
    <property type="match status" value="1"/>
</dbReference>
<dbReference type="AlphaFoldDB" id="A0A1I0YDG6"/>
<feature type="region of interest" description="Disordered" evidence="1">
    <location>
        <begin position="502"/>
        <end position="533"/>
    </location>
</feature>
<evidence type="ECO:0000313" key="2">
    <source>
        <dbReference type="EMBL" id="SFB10826.1"/>
    </source>
</evidence>
<feature type="region of interest" description="Disordered" evidence="1">
    <location>
        <begin position="144"/>
        <end position="171"/>
    </location>
</feature>
<accession>A0A1I0YDG6</accession>
<evidence type="ECO:0000313" key="3">
    <source>
        <dbReference type="Proteomes" id="UP000183843"/>
    </source>
</evidence>
<name>A0A1I0YDG6_SELRU</name>
<gene>
    <name evidence="2" type="ORF">SAMN05216587_111102</name>
</gene>
<organism evidence="2 3">
    <name type="scientific">Selenomonas ruminantium</name>
    <dbReference type="NCBI Taxonomy" id="971"/>
    <lineage>
        <taxon>Bacteria</taxon>
        <taxon>Bacillati</taxon>
        <taxon>Bacillota</taxon>
        <taxon>Negativicutes</taxon>
        <taxon>Selenomonadales</taxon>
        <taxon>Selenomonadaceae</taxon>
        <taxon>Selenomonas</taxon>
    </lineage>
</organism>
<reference evidence="2 3" key="1">
    <citation type="submission" date="2016-10" db="EMBL/GenBank/DDBJ databases">
        <authorList>
            <person name="de Groot N.N."/>
        </authorList>
    </citation>
    <scope>NUCLEOTIDE SEQUENCE [LARGE SCALE GENOMIC DNA]</scope>
    <source>
        <strain evidence="2 3">L14</strain>
    </source>
</reference>
<feature type="region of interest" description="Disordered" evidence="1">
    <location>
        <begin position="96"/>
        <end position="117"/>
    </location>
</feature>
<evidence type="ECO:0008006" key="4">
    <source>
        <dbReference type="Google" id="ProtNLM"/>
    </source>
</evidence>
<dbReference type="RefSeq" id="WP_074816849.1">
    <property type="nucleotide sequence ID" value="NZ_FOJX01000011.1"/>
</dbReference>